<protein>
    <submittedName>
        <fullName evidence="3">Amidase</fullName>
    </submittedName>
</protein>
<dbReference type="Pfam" id="PF01425">
    <property type="entry name" value="Amidase"/>
    <property type="match status" value="1"/>
</dbReference>
<evidence type="ECO:0000313" key="4">
    <source>
        <dbReference type="Proteomes" id="UP001241748"/>
    </source>
</evidence>
<reference evidence="3 4" key="1">
    <citation type="submission" date="2024-05" db="EMBL/GenBank/DDBJ databases">
        <authorList>
            <person name="Venkateswaran K."/>
        </authorList>
    </citation>
    <scope>NUCLEOTIDE SEQUENCE [LARGE SCALE GENOMIC DNA]</scope>
    <source>
        <strain evidence="3 4">179-C4-2-HS</strain>
    </source>
</reference>
<proteinExistence type="predicted"/>
<dbReference type="Proteomes" id="UP001241748">
    <property type="component" value="Unassembled WGS sequence"/>
</dbReference>
<evidence type="ECO:0000256" key="1">
    <source>
        <dbReference type="SAM" id="MobiDB-lite"/>
    </source>
</evidence>
<gene>
    <name evidence="3" type="ORF">P5G62_023975</name>
</gene>
<keyword evidence="4" id="KW-1185">Reference proteome</keyword>
<dbReference type="RefSeq" id="WP_306074720.1">
    <property type="nucleotide sequence ID" value="NZ_JAROBZ020000002.1"/>
</dbReference>
<feature type="compositionally biased region" description="Basic and acidic residues" evidence="1">
    <location>
        <begin position="864"/>
        <end position="875"/>
    </location>
</feature>
<dbReference type="SUPFAM" id="SSF75304">
    <property type="entry name" value="Amidase signature (AS) enzymes"/>
    <property type="match status" value="1"/>
</dbReference>
<feature type="domain" description="Amidase" evidence="2">
    <location>
        <begin position="379"/>
        <end position="811"/>
    </location>
</feature>
<feature type="region of interest" description="Disordered" evidence="1">
    <location>
        <begin position="840"/>
        <end position="875"/>
    </location>
</feature>
<evidence type="ECO:0000259" key="2">
    <source>
        <dbReference type="Pfam" id="PF01425"/>
    </source>
</evidence>
<comment type="caution">
    <text evidence="3">The sequence shown here is derived from an EMBL/GenBank/DDBJ whole genome shotgun (WGS) entry which is preliminary data.</text>
</comment>
<name>A0ABV4Z0J9_9BACI</name>
<dbReference type="PANTHER" id="PTHR42678:SF34">
    <property type="entry name" value="OS04G0183300 PROTEIN"/>
    <property type="match status" value="1"/>
</dbReference>
<organism evidence="3 4">
    <name type="scientific">Neobacillus driksii</name>
    <dbReference type="NCBI Taxonomy" id="3035913"/>
    <lineage>
        <taxon>Bacteria</taxon>
        <taxon>Bacillati</taxon>
        <taxon>Bacillota</taxon>
        <taxon>Bacilli</taxon>
        <taxon>Bacillales</taxon>
        <taxon>Bacillaceae</taxon>
        <taxon>Neobacillus</taxon>
    </lineage>
</organism>
<dbReference type="InterPro" id="IPR023631">
    <property type="entry name" value="Amidase_dom"/>
</dbReference>
<feature type="compositionally biased region" description="Polar residues" evidence="1">
    <location>
        <begin position="853"/>
        <end position="863"/>
    </location>
</feature>
<dbReference type="InterPro" id="IPR036928">
    <property type="entry name" value="AS_sf"/>
</dbReference>
<dbReference type="EMBL" id="JAROBZ020000002">
    <property type="protein sequence ID" value="MFB3170169.1"/>
    <property type="molecule type" value="Genomic_DNA"/>
</dbReference>
<dbReference type="PANTHER" id="PTHR42678">
    <property type="entry name" value="AMIDASE"/>
    <property type="match status" value="1"/>
</dbReference>
<dbReference type="Gene3D" id="3.90.1300.10">
    <property type="entry name" value="Amidase signature (AS) domain"/>
    <property type="match status" value="1"/>
</dbReference>
<accession>A0ABV4Z0J9</accession>
<evidence type="ECO:0000313" key="3">
    <source>
        <dbReference type="EMBL" id="MFB3170169.1"/>
    </source>
</evidence>
<sequence length="875" mass="93316">MLKGLKKNLLLSKFDPNATLSGKSKRKNRTAFFLAASFALVSLSSGIVPPKTVSAVTNIPSGNGATWEIQDASAPGLDTGSIRTVSGSSVQGFGNIFVHVSGKSISGKTEPLFNGEMMRGFGLEFDGQDTFETTQAVDLGGVHITRDIQFDSDDSYTRYFDSFTNTGKKAVTVEVSFGGTLGYGSGANQGTVQATSDGDKIITPKDAWSLVATSNSNQRPVGVVMGTPAPFSGAITKMGNQERNPFETPMATTGHEANFYGYVNSLTINPGETKSLARFVYVGATGPEAQASAAKELEELSGEPDLSGLSMKEMCSIENWDVTKLSGIDADSCPKVTKLDIPAPLKAVEPYTSAKYDVVNKTIAEMQTDMEAGITTSEEITRAYLDRIAVYDSGQFGFNAFITVADNAIEQAKAADQARKNGTKGELLGIPIAIKDLFDTKDMPTTGGTRALENWQPKEDAYQVEKLREAGAVLIGKTNLSEFAFSGSYSESGFGQVWNALYPSKTSFGSSGGSAVAVATSMAAGAFGTQTGVSLYAPTTGASLTTFRGTDGMASTRGVMPLTWGQDYAGPMARTVTDLAYLLNATTGTDPEDLLLTKDADAHRPEDWTASLDMNALKGKRIGYLPGSFVSAYANDGTGEAVKSHLADLEAAGAKMVEMSVAPSGGRSPSGDKTEEGWARYIGLHQDFPFADGDAIYSSSLNLRYNQSHSDIPRMTTEQVDAWLEYRANYKKIIAEWMDQYDVDAVVYPGFISDMYNNGGSAAQSSSDRGTGVLTSNVGLPTVVVPVGTNPNGYSISMQLVGRAWTDAEILGMGYALEQQAKGQQYTAFAPVLKYNPIQRPSHSYEKGRPSHSYENGSSNNSVKTERRSAEQLDQ</sequence>